<name>A0A1E3CF76_9GAMM</name>
<dbReference type="RefSeq" id="WP_069182738.1">
    <property type="nucleotide sequence ID" value="NZ_LXRF01000001.1"/>
</dbReference>
<dbReference type="Proteomes" id="UP000431462">
    <property type="component" value="Unassembled WGS sequence"/>
</dbReference>
<dbReference type="EMBL" id="VENC01000002">
    <property type="protein sequence ID" value="MTI97381.1"/>
    <property type="molecule type" value="Genomic_DNA"/>
</dbReference>
<dbReference type="AlphaFoldDB" id="A0A1E3CF76"/>
<evidence type="ECO:0000256" key="1">
    <source>
        <dbReference type="SAM" id="SignalP"/>
    </source>
</evidence>
<accession>A0A1E3CF76</accession>
<reference evidence="2 3" key="1">
    <citation type="submission" date="2019-06" db="EMBL/GenBank/DDBJ databases">
        <title>Enrichment of Autotrophic Halophilic Microorganisms from Red Sea Brine Pool Using Microbial Electrosynthesis System.</title>
        <authorList>
            <person name="Alqahtani M.F."/>
            <person name="Bajracharya S."/>
            <person name="Katuri K.P."/>
            <person name="Ali M."/>
            <person name="Saikaly P.E."/>
        </authorList>
    </citation>
    <scope>NUCLEOTIDE SEQUENCE [LARGE SCALE GENOMIC DNA]</scope>
    <source>
        <strain evidence="2">MES15</strain>
    </source>
</reference>
<feature type="signal peptide" evidence="1">
    <location>
        <begin position="1"/>
        <end position="18"/>
    </location>
</feature>
<sequence length="128" mass="14849">MKDTRLALLIAAILIVLAAVTREDPAASESWASTQVVPLAFAEKRGADKWPTSQKERFLSDPENQIRLSQPDSVLRNGRGPGEWLPTSGQCDYMGRFMAVMERYQLHHREPQWRDWQTKRQRCYTQFQ</sequence>
<evidence type="ECO:0000313" key="2">
    <source>
        <dbReference type="EMBL" id="MTI97381.1"/>
    </source>
</evidence>
<evidence type="ECO:0000313" key="3">
    <source>
        <dbReference type="Proteomes" id="UP000431462"/>
    </source>
</evidence>
<organism evidence="2 3">
    <name type="scientific">Marinobacter adhaerens</name>
    <dbReference type="NCBI Taxonomy" id="1033846"/>
    <lineage>
        <taxon>Bacteria</taxon>
        <taxon>Pseudomonadati</taxon>
        <taxon>Pseudomonadota</taxon>
        <taxon>Gammaproteobacteria</taxon>
        <taxon>Pseudomonadales</taxon>
        <taxon>Marinobacteraceae</taxon>
        <taxon>Marinobacter</taxon>
    </lineage>
</organism>
<dbReference type="OrthoDB" id="5196645at2"/>
<gene>
    <name evidence="2" type="ORF">FH752_02040</name>
</gene>
<keyword evidence="1" id="KW-0732">Signal</keyword>
<feature type="chain" id="PRO_5044370389" description="Secreted protein" evidence="1">
    <location>
        <begin position="19"/>
        <end position="128"/>
    </location>
</feature>
<proteinExistence type="predicted"/>
<comment type="caution">
    <text evidence="2">The sequence shown here is derived from an EMBL/GenBank/DDBJ whole genome shotgun (WGS) entry which is preliminary data.</text>
</comment>
<protein>
    <recommendedName>
        <fullName evidence="4">Secreted protein</fullName>
    </recommendedName>
</protein>
<evidence type="ECO:0008006" key="4">
    <source>
        <dbReference type="Google" id="ProtNLM"/>
    </source>
</evidence>